<dbReference type="SUPFAM" id="SSF52374">
    <property type="entry name" value="Nucleotidylyl transferase"/>
    <property type="match status" value="1"/>
</dbReference>
<evidence type="ECO:0000256" key="11">
    <source>
        <dbReference type="ARBA" id="ARBA00069760"/>
    </source>
</evidence>
<dbReference type="Gene3D" id="3.40.50.620">
    <property type="entry name" value="HUPs"/>
    <property type="match status" value="1"/>
</dbReference>
<gene>
    <name evidence="13" type="ORF">PHLGIDRAFT_19165</name>
</gene>
<dbReference type="GO" id="GO:0005759">
    <property type="term" value="C:mitochondrial matrix"/>
    <property type="evidence" value="ECO:0007669"/>
    <property type="project" value="UniProtKB-SubCell"/>
</dbReference>
<evidence type="ECO:0000256" key="9">
    <source>
        <dbReference type="ARBA" id="ARBA00030268"/>
    </source>
</evidence>
<dbReference type="EMBL" id="KN840496">
    <property type="protein sequence ID" value="KIP07498.1"/>
    <property type="molecule type" value="Genomic_DNA"/>
</dbReference>
<protein>
    <recommendedName>
        <fullName evidence="11">Tryptophan--tRNA ligase, mitochondrial</fullName>
        <ecNumber evidence="3">6.1.1.2</ecNumber>
    </recommendedName>
    <alternativeName>
        <fullName evidence="9">Tryptophanyl-tRNA synthetase</fullName>
    </alternativeName>
</protein>
<keyword evidence="7 12" id="KW-0648">Protein biosynthesis</keyword>
<evidence type="ECO:0000256" key="10">
    <source>
        <dbReference type="ARBA" id="ARBA00049929"/>
    </source>
</evidence>
<comment type="similarity">
    <text evidence="2 12">Belongs to the class-I aminoacyl-tRNA synthetase family.</text>
</comment>
<keyword evidence="5 12" id="KW-0547">Nucleotide-binding</keyword>
<evidence type="ECO:0000256" key="1">
    <source>
        <dbReference type="ARBA" id="ARBA00004305"/>
    </source>
</evidence>
<keyword evidence="6 12" id="KW-0067">ATP-binding</keyword>
<dbReference type="HOGENOM" id="CLU_029244_1_3_1"/>
<evidence type="ECO:0000256" key="8">
    <source>
        <dbReference type="ARBA" id="ARBA00023146"/>
    </source>
</evidence>
<reference evidence="13 14" key="1">
    <citation type="journal article" date="2014" name="PLoS Genet.">
        <title>Analysis of the Phlebiopsis gigantea genome, transcriptome and secretome provides insight into its pioneer colonization strategies of wood.</title>
        <authorList>
            <person name="Hori C."/>
            <person name="Ishida T."/>
            <person name="Igarashi K."/>
            <person name="Samejima M."/>
            <person name="Suzuki H."/>
            <person name="Master E."/>
            <person name="Ferreira P."/>
            <person name="Ruiz-Duenas F.J."/>
            <person name="Held B."/>
            <person name="Canessa P."/>
            <person name="Larrondo L.F."/>
            <person name="Schmoll M."/>
            <person name="Druzhinina I.S."/>
            <person name="Kubicek C.P."/>
            <person name="Gaskell J.A."/>
            <person name="Kersten P."/>
            <person name="St John F."/>
            <person name="Glasner J."/>
            <person name="Sabat G."/>
            <person name="Splinter BonDurant S."/>
            <person name="Syed K."/>
            <person name="Yadav J."/>
            <person name="Mgbeahuruike A.C."/>
            <person name="Kovalchuk A."/>
            <person name="Asiegbu F.O."/>
            <person name="Lackner G."/>
            <person name="Hoffmeister D."/>
            <person name="Rencoret J."/>
            <person name="Gutierrez A."/>
            <person name="Sun H."/>
            <person name="Lindquist E."/>
            <person name="Barry K."/>
            <person name="Riley R."/>
            <person name="Grigoriev I.V."/>
            <person name="Henrissat B."/>
            <person name="Kues U."/>
            <person name="Berka R.M."/>
            <person name="Martinez A.T."/>
            <person name="Covert S.F."/>
            <person name="Blanchette R.A."/>
            <person name="Cullen D."/>
        </authorList>
    </citation>
    <scope>NUCLEOTIDE SEQUENCE [LARGE SCALE GENOMIC DNA]</scope>
    <source>
        <strain evidence="13 14">11061_1 CR5-6</strain>
    </source>
</reference>
<comment type="catalytic activity">
    <reaction evidence="10">
        <text>tRNA(Trp) + L-tryptophan + ATP = L-tryptophyl-tRNA(Trp) + AMP + diphosphate + H(+)</text>
        <dbReference type="Rhea" id="RHEA:24080"/>
        <dbReference type="Rhea" id="RHEA-COMP:9671"/>
        <dbReference type="Rhea" id="RHEA-COMP:9705"/>
        <dbReference type="ChEBI" id="CHEBI:15378"/>
        <dbReference type="ChEBI" id="CHEBI:30616"/>
        <dbReference type="ChEBI" id="CHEBI:33019"/>
        <dbReference type="ChEBI" id="CHEBI:57912"/>
        <dbReference type="ChEBI" id="CHEBI:78442"/>
        <dbReference type="ChEBI" id="CHEBI:78535"/>
        <dbReference type="ChEBI" id="CHEBI:456215"/>
        <dbReference type="EC" id="6.1.1.2"/>
    </reaction>
</comment>
<evidence type="ECO:0000313" key="14">
    <source>
        <dbReference type="Proteomes" id="UP000053257"/>
    </source>
</evidence>
<evidence type="ECO:0000256" key="4">
    <source>
        <dbReference type="ARBA" id="ARBA00022598"/>
    </source>
</evidence>
<keyword evidence="8 12" id="KW-0030">Aminoacyl-tRNA synthetase</keyword>
<dbReference type="InterPro" id="IPR001412">
    <property type="entry name" value="aa-tRNA-synth_I_CS"/>
</dbReference>
<dbReference type="STRING" id="745531.A0A0C3PLT4"/>
<name>A0A0C3PLT4_PHLG1</name>
<dbReference type="InterPro" id="IPR002305">
    <property type="entry name" value="aa-tRNA-synth_Ic"/>
</dbReference>
<dbReference type="Gene3D" id="1.10.240.10">
    <property type="entry name" value="Tyrosyl-Transfer RNA Synthetase"/>
    <property type="match status" value="1"/>
</dbReference>
<keyword evidence="14" id="KW-1185">Reference proteome</keyword>
<dbReference type="Pfam" id="PF00579">
    <property type="entry name" value="tRNA-synt_1b"/>
    <property type="match status" value="1"/>
</dbReference>
<evidence type="ECO:0000256" key="5">
    <source>
        <dbReference type="ARBA" id="ARBA00022741"/>
    </source>
</evidence>
<dbReference type="AlphaFoldDB" id="A0A0C3PLT4"/>
<dbReference type="FunFam" id="1.10.240.10:FF:000002">
    <property type="entry name" value="Tryptophan--tRNA ligase"/>
    <property type="match status" value="1"/>
</dbReference>
<dbReference type="InterPro" id="IPR024109">
    <property type="entry name" value="Trp-tRNA-ligase_bac-type"/>
</dbReference>
<evidence type="ECO:0000256" key="7">
    <source>
        <dbReference type="ARBA" id="ARBA00022917"/>
    </source>
</evidence>
<dbReference type="NCBIfam" id="TIGR00233">
    <property type="entry name" value="trpS"/>
    <property type="match status" value="1"/>
</dbReference>
<dbReference type="FunFam" id="3.40.50.620:FF:000082">
    <property type="entry name" value="MSW1p Mitochondrial tryptophanyl-tRNA synthetase"/>
    <property type="match status" value="1"/>
</dbReference>
<dbReference type="InterPro" id="IPR014729">
    <property type="entry name" value="Rossmann-like_a/b/a_fold"/>
</dbReference>
<dbReference type="GO" id="GO:0005524">
    <property type="term" value="F:ATP binding"/>
    <property type="evidence" value="ECO:0007669"/>
    <property type="project" value="UniProtKB-KW"/>
</dbReference>
<dbReference type="PANTHER" id="PTHR43766">
    <property type="entry name" value="TRYPTOPHAN--TRNA LIGASE, MITOCHONDRIAL"/>
    <property type="match status" value="1"/>
</dbReference>
<evidence type="ECO:0000256" key="3">
    <source>
        <dbReference type="ARBA" id="ARBA00013161"/>
    </source>
</evidence>
<dbReference type="InterPro" id="IPR002306">
    <property type="entry name" value="Trp-tRNA-ligase"/>
</dbReference>
<evidence type="ECO:0000256" key="6">
    <source>
        <dbReference type="ARBA" id="ARBA00022840"/>
    </source>
</evidence>
<evidence type="ECO:0000313" key="13">
    <source>
        <dbReference type="EMBL" id="KIP07498.1"/>
    </source>
</evidence>
<comment type="subcellular location">
    <subcellularLocation>
        <location evidence="1">Mitochondrion matrix</location>
    </subcellularLocation>
</comment>
<dbReference type="OrthoDB" id="15808at2759"/>
<organism evidence="13 14">
    <name type="scientific">Phlebiopsis gigantea (strain 11061_1 CR5-6)</name>
    <name type="common">White-rot fungus</name>
    <name type="synonym">Peniophora gigantea</name>
    <dbReference type="NCBI Taxonomy" id="745531"/>
    <lineage>
        <taxon>Eukaryota</taxon>
        <taxon>Fungi</taxon>
        <taxon>Dikarya</taxon>
        <taxon>Basidiomycota</taxon>
        <taxon>Agaricomycotina</taxon>
        <taxon>Agaricomycetes</taxon>
        <taxon>Polyporales</taxon>
        <taxon>Phanerochaetaceae</taxon>
        <taxon>Phlebiopsis</taxon>
    </lineage>
</organism>
<evidence type="ECO:0000256" key="2">
    <source>
        <dbReference type="ARBA" id="ARBA00005594"/>
    </source>
</evidence>
<proteinExistence type="inferred from homology"/>
<dbReference type="EC" id="6.1.1.2" evidence="3"/>
<dbReference type="HAMAP" id="MF_00140_B">
    <property type="entry name" value="Trp_tRNA_synth_B"/>
    <property type="match status" value="1"/>
</dbReference>
<dbReference type="GO" id="GO:0070183">
    <property type="term" value="P:mitochondrial tryptophanyl-tRNA aminoacylation"/>
    <property type="evidence" value="ECO:0007669"/>
    <property type="project" value="TreeGrafter"/>
</dbReference>
<dbReference type="PROSITE" id="PS00178">
    <property type="entry name" value="AA_TRNA_LIGASE_I"/>
    <property type="match status" value="1"/>
</dbReference>
<dbReference type="CDD" id="cd00806">
    <property type="entry name" value="TrpRS_core"/>
    <property type="match status" value="1"/>
</dbReference>
<dbReference type="InterPro" id="IPR050203">
    <property type="entry name" value="Trp-tRNA_synthetase"/>
</dbReference>
<dbReference type="Proteomes" id="UP000053257">
    <property type="component" value="Unassembled WGS sequence"/>
</dbReference>
<accession>A0A0C3PLT4</accession>
<sequence length="372" mass="41418">MLLNSFRRASSAWGARGFSSTCLRRGPDISRKSRVIFSGIQPTGTPHLGNFLGALQNWVRLQEDSQPEDVLIYSIVGWHSLTLPQNPHALAVARREMLAALLAIGLDPKRVIIFHQDDNPHHTDLSWVFNCITPVGKLRRMTTWKARLATSRNAKDESEVDESMLNTGLFTYPVLQAADILLYKATHVPVGEDQKQHIELARDIGDNFNRTFRDLFPLPAYIATPTRRVLSLKDPTSKMSKSSPDISSRILLTDSEKEIRTKIRSAVTDSITGVTYDPATRPGTSNLLSILGACTNEEPAVVAKRFESKGHGDLKADVADAVVALLERPRTEFERLRGEEAYITRIAKEGVEKAMVRSGATMREVRHSVGLR</sequence>
<dbReference type="PANTHER" id="PTHR43766:SF1">
    <property type="entry name" value="TRYPTOPHAN--TRNA LIGASE, MITOCHONDRIAL"/>
    <property type="match status" value="1"/>
</dbReference>
<dbReference type="GO" id="GO:0004830">
    <property type="term" value="F:tryptophan-tRNA ligase activity"/>
    <property type="evidence" value="ECO:0007669"/>
    <property type="project" value="UniProtKB-EC"/>
</dbReference>
<dbReference type="PRINTS" id="PR01039">
    <property type="entry name" value="TRNASYNTHTRP"/>
</dbReference>
<keyword evidence="4 12" id="KW-0436">Ligase</keyword>
<evidence type="ECO:0000256" key="12">
    <source>
        <dbReference type="RuleBase" id="RU363036"/>
    </source>
</evidence>